<keyword evidence="2" id="KW-1185">Reference proteome</keyword>
<sequence length="796" mass="90489">MAACLALSCKQRCSGPELPSPEAWPDEECKETVGEQPKAEEGAPEVCYSRSQKLLRTVSQKLRSLKVRQEGEGEHIKDLRTETEEKKERCYHCIRSRRFCKGTISKECREGKERQENQLWDMGCVMQSVGVVERQEGWRLAKYFGLYRRKDRVKDEIDKSEEMRSTVQSAVSASEREEEDEETGKEEGEELRGPTLGCFGFYGERERKRWGSSRSQQKIKDTEFGNALEKGINRNGDAEGFGESTEEREEWEEGHVTATCVGCFRVERQCSQVRAREEDGMETAEVSKDEAIRTENGEDQLPVLPDDILEMCLARAPLLTLMQARIVCKKWRSLTISAHFLQLREKIPSRKPWLFLFGLSRDGVCMGQIQGLDPTSEKWFSIKADNLTGRLLYSVAAIGSSIYVLGGCSSATFPPGRPEKGTLRTHKTVLIFNVLTGQWRKGCSMSVARSMPIVGIFEIKDKHFINENQDCRGDRVNLQQNTDVRRRYRSRRNTEVDVYGGYQAFRSGNALGHNRIADYQGLQSAGVSQQVWQTYGKLDWAEKQENNHLGGSTAHRMERDGCWQKNGRKGPIRPYSRHRSMSELKRYGLIVVGGQGACNEPLESAEVYDLLADRWINIASWPAEYGAVCSGVVCKGLFFAYSETDKLAAYDFDQGLWIGITVSGIPPRLHEYLPKLISCNDRIFLIGVAWRERVNTVREKASRKLWELLEAGSSRMWVEVSQHPDAPLDWNAVFVAHEERIFGVEMFKIFGQVLDFVTVCDVASSPIKWDRVSRRRMAQDMDASSCLTKTAVVLQL</sequence>
<comment type="caution">
    <text evidence="1">The sequence shown here is derived from an EMBL/GenBank/DDBJ whole genome shotgun (WGS) entry which is preliminary data.</text>
</comment>
<dbReference type="Proteomes" id="UP001162992">
    <property type="component" value="Chromosome 6"/>
</dbReference>
<evidence type="ECO:0000313" key="2">
    <source>
        <dbReference type="Proteomes" id="UP001162992"/>
    </source>
</evidence>
<accession>A0ACC2DD53</accession>
<proteinExistence type="predicted"/>
<gene>
    <name evidence="1" type="ORF">O6H91_06G046100</name>
</gene>
<evidence type="ECO:0000313" key="1">
    <source>
        <dbReference type="EMBL" id="KAJ7552207.1"/>
    </source>
</evidence>
<reference evidence="2" key="1">
    <citation type="journal article" date="2024" name="Proc. Natl. Acad. Sci. U.S.A.">
        <title>Extraordinary preservation of gene collinearity over three hundred million years revealed in homosporous lycophytes.</title>
        <authorList>
            <person name="Li C."/>
            <person name="Wickell D."/>
            <person name="Kuo L.Y."/>
            <person name="Chen X."/>
            <person name="Nie B."/>
            <person name="Liao X."/>
            <person name="Peng D."/>
            <person name="Ji J."/>
            <person name="Jenkins J."/>
            <person name="Williams M."/>
            <person name="Shu S."/>
            <person name="Plott C."/>
            <person name="Barry K."/>
            <person name="Rajasekar S."/>
            <person name="Grimwood J."/>
            <person name="Han X."/>
            <person name="Sun S."/>
            <person name="Hou Z."/>
            <person name="He W."/>
            <person name="Dai G."/>
            <person name="Sun C."/>
            <person name="Schmutz J."/>
            <person name="Leebens-Mack J.H."/>
            <person name="Li F.W."/>
            <person name="Wang L."/>
        </authorList>
    </citation>
    <scope>NUCLEOTIDE SEQUENCE [LARGE SCALE GENOMIC DNA]</scope>
    <source>
        <strain evidence="2">cv. PW_Plant_1</strain>
    </source>
</reference>
<organism evidence="1 2">
    <name type="scientific">Diphasiastrum complanatum</name>
    <name type="common">Issler's clubmoss</name>
    <name type="synonym">Lycopodium complanatum</name>
    <dbReference type="NCBI Taxonomy" id="34168"/>
    <lineage>
        <taxon>Eukaryota</taxon>
        <taxon>Viridiplantae</taxon>
        <taxon>Streptophyta</taxon>
        <taxon>Embryophyta</taxon>
        <taxon>Tracheophyta</taxon>
        <taxon>Lycopodiopsida</taxon>
        <taxon>Lycopodiales</taxon>
        <taxon>Lycopodiaceae</taxon>
        <taxon>Lycopodioideae</taxon>
        <taxon>Diphasiastrum</taxon>
    </lineage>
</organism>
<dbReference type="EMBL" id="CM055097">
    <property type="protein sequence ID" value="KAJ7552207.1"/>
    <property type="molecule type" value="Genomic_DNA"/>
</dbReference>
<protein>
    <submittedName>
        <fullName evidence="1">Uncharacterized protein</fullName>
    </submittedName>
</protein>
<name>A0ACC2DD53_DIPCM</name>